<evidence type="ECO:0000256" key="3">
    <source>
        <dbReference type="ARBA" id="ARBA00022468"/>
    </source>
</evidence>
<evidence type="ECO:0000313" key="13">
    <source>
        <dbReference type="EMBL" id="KAK7735212.1"/>
    </source>
</evidence>
<feature type="compositionally biased region" description="Basic and acidic residues" evidence="11">
    <location>
        <begin position="19"/>
        <end position="31"/>
    </location>
</feature>
<evidence type="ECO:0000256" key="2">
    <source>
        <dbReference type="ARBA" id="ARBA00022448"/>
    </source>
</evidence>
<dbReference type="Gene3D" id="1.10.10.750">
    <property type="entry name" value="Ypt/Rab-GAP domain of gyp1p, domain 1"/>
    <property type="match status" value="1"/>
</dbReference>
<comment type="similarity">
    <text evidence="8">Belongs to the GYP5 family.</text>
</comment>
<evidence type="ECO:0000256" key="1">
    <source>
        <dbReference type="ARBA" id="ARBA00004496"/>
    </source>
</evidence>
<organism evidence="13 14">
    <name type="scientific">Cytospora paraplurivora</name>
    <dbReference type="NCBI Taxonomy" id="2898453"/>
    <lineage>
        <taxon>Eukaryota</taxon>
        <taxon>Fungi</taxon>
        <taxon>Dikarya</taxon>
        <taxon>Ascomycota</taxon>
        <taxon>Pezizomycotina</taxon>
        <taxon>Sordariomycetes</taxon>
        <taxon>Sordariomycetidae</taxon>
        <taxon>Diaporthales</taxon>
        <taxon>Cytosporaceae</taxon>
        <taxon>Cytospora</taxon>
    </lineage>
</organism>
<feature type="compositionally biased region" description="Polar residues" evidence="11">
    <location>
        <begin position="138"/>
        <end position="153"/>
    </location>
</feature>
<evidence type="ECO:0000256" key="6">
    <source>
        <dbReference type="ARBA" id="ARBA00022927"/>
    </source>
</evidence>
<evidence type="ECO:0000256" key="11">
    <source>
        <dbReference type="SAM" id="MobiDB-lite"/>
    </source>
</evidence>
<evidence type="ECO:0000259" key="12">
    <source>
        <dbReference type="PROSITE" id="PS50086"/>
    </source>
</evidence>
<evidence type="ECO:0000256" key="8">
    <source>
        <dbReference type="ARBA" id="ARBA00061661"/>
    </source>
</evidence>
<evidence type="ECO:0000256" key="5">
    <source>
        <dbReference type="ARBA" id="ARBA00022892"/>
    </source>
</evidence>
<feature type="region of interest" description="Disordered" evidence="11">
    <location>
        <begin position="1"/>
        <end position="291"/>
    </location>
</feature>
<protein>
    <recommendedName>
        <fullName evidence="9">GTPase-activating protein GYP5</fullName>
    </recommendedName>
</protein>
<feature type="compositionally biased region" description="Polar residues" evidence="11">
    <location>
        <begin position="245"/>
        <end position="271"/>
    </location>
</feature>
<dbReference type="PROSITE" id="PS50086">
    <property type="entry name" value="TBC_RABGAP"/>
    <property type="match status" value="1"/>
</dbReference>
<dbReference type="GO" id="GO:0005737">
    <property type="term" value="C:cytoplasm"/>
    <property type="evidence" value="ECO:0007669"/>
    <property type="project" value="UniProtKB-SubCell"/>
</dbReference>
<dbReference type="Proteomes" id="UP001320245">
    <property type="component" value="Unassembled WGS sequence"/>
</dbReference>
<keyword evidence="4" id="KW-0963">Cytoplasm</keyword>
<proteinExistence type="inferred from homology"/>
<comment type="subcellular location">
    <subcellularLocation>
        <location evidence="1">Cytoplasm</location>
    </subcellularLocation>
</comment>
<keyword evidence="2" id="KW-0813">Transport</keyword>
<feature type="region of interest" description="Disordered" evidence="11">
    <location>
        <begin position="438"/>
        <end position="512"/>
    </location>
</feature>
<dbReference type="GO" id="GO:0015031">
    <property type="term" value="P:protein transport"/>
    <property type="evidence" value="ECO:0007669"/>
    <property type="project" value="UniProtKB-KW"/>
</dbReference>
<feature type="region of interest" description="Disordered" evidence="11">
    <location>
        <begin position="339"/>
        <end position="370"/>
    </location>
</feature>
<evidence type="ECO:0000256" key="10">
    <source>
        <dbReference type="SAM" id="Coils"/>
    </source>
</evidence>
<feature type="domain" description="Rab-GAP TBC" evidence="12">
    <location>
        <begin position="406"/>
        <end position="662"/>
    </location>
</feature>
<feature type="compositionally biased region" description="Basic and acidic residues" evidence="11">
    <location>
        <begin position="482"/>
        <end position="512"/>
    </location>
</feature>
<feature type="compositionally biased region" description="Basic and acidic residues" evidence="11">
    <location>
        <begin position="438"/>
        <end position="447"/>
    </location>
</feature>
<accession>A0AAN9U050</accession>
<dbReference type="SUPFAM" id="SSF47923">
    <property type="entry name" value="Ypt/Rab-GAP domain of gyp1p"/>
    <property type="match status" value="2"/>
</dbReference>
<keyword evidence="3" id="KW-0343">GTPase activation</keyword>
<dbReference type="InterPro" id="IPR050302">
    <property type="entry name" value="Rab_GAP_TBC_domain"/>
</dbReference>
<feature type="coiled-coil region" evidence="10">
    <location>
        <begin position="770"/>
        <end position="889"/>
    </location>
</feature>
<feature type="compositionally biased region" description="Basic and acidic residues" evidence="11">
    <location>
        <begin position="67"/>
        <end position="82"/>
    </location>
</feature>
<dbReference type="PANTHER" id="PTHR47219:SF9">
    <property type="entry name" value="GTPASE ACTIVATING PROTEIN AND CENTROSOME-ASSOCIATED, ISOFORM B"/>
    <property type="match status" value="1"/>
</dbReference>
<feature type="compositionally biased region" description="Low complexity" evidence="11">
    <location>
        <begin position="199"/>
        <end position="215"/>
    </location>
</feature>
<feature type="compositionally biased region" description="Low complexity" evidence="11">
    <location>
        <begin position="355"/>
        <end position="370"/>
    </location>
</feature>
<comment type="caution">
    <text evidence="13">The sequence shown here is derived from an EMBL/GenBank/DDBJ whole genome shotgun (WGS) entry which is preliminary data.</text>
</comment>
<gene>
    <name evidence="13" type="ORF">SLS53_007602</name>
</gene>
<feature type="compositionally biased region" description="Low complexity" evidence="11">
    <location>
        <begin position="448"/>
        <end position="469"/>
    </location>
</feature>
<dbReference type="GO" id="GO:0005096">
    <property type="term" value="F:GTPase activator activity"/>
    <property type="evidence" value="ECO:0007669"/>
    <property type="project" value="UniProtKB-KW"/>
</dbReference>
<feature type="compositionally biased region" description="Low complexity" evidence="11">
    <location>
        <begin position="83"/>
        <end position="106"/>
    </location>
</feature>
<keyword evidence="6" id="KW-0653">Protein transport</keyword>
<feature type="compositionally biased region" description="Polar residues" evidence="11">
    <location>
        <begin position="56"/>
        <end position="66"/>
    </location>
</feature>
<name>A0AAN9U050_9PEZI</name>
<evidence type="ECO:0000256" key="7">
    <source>
        <dbReference type="ARBA" id="ARBA00023054"/>
    </source>
</evidence>
<evidence type="ECO:0000313" key="14">
    <source>
        <dbReference type="Proteomes" id="UP001320245"/>
    </source>
</evidence>
<keyword evidence="14" id="KW-1185">Reference proteome</keyword>
<keyword evidence="7 10" id="KW-0175">Coiled coil</keyword>
<dbReference type="SMART" id="SM00164">
    <property type="entry name" value="TBC"/>
    <property type="match status" value="1"/>
</dbReference>
<feature type="compositionally biased region" description="Low complexity" evidence="11">
    <location>
        <begin position="43"/>
        <end position="55"/>
    </location>
</feature>
<dbReference type="Pfam" id="PF23436">
    <property type="entry name" value="RabGap-TBC_2"/>
    <property type="match status" value="1"/>
</dbReference>
<dbReference type="InterPro" id="IPR000195">
    <property type="entry name" value="Rab-GAP-TBC_dom"/>
</dbReference>
<dbReference type="PANTHER" id="PTHR47219">
    <property type="entry name" value="RAB GTPASE-ACTIVATING PROTEIN 1-LIKE"/>
    <property type="match status" value="1"/>
</dbReference>
<feature type="compositionally biased region" description="Pro residues" evidence="11">
    <location>
        <begin position="216"/>
        <end position="228"/>
    </location>
</feature>
<evidence type="ECO:0000256" key="4">
    <source>
        <dbReference type="ARBA" id="ARBA00022490"/>
    </source>
</evidence>
<dbReference type="FunFam" id="1.10.472.80:FF:000044">
    <property type="entry name" value="GTPase-activating protein GYP5"/>
    <property type="match status" value="1"/>
</dbReference>
<sequence length="905" mass="100237">MSDHEEETTVPSPVAPPSIKEDKDDSDKEMDNFEDAQDTAPETSSVRSLTRRTSSNPKPLQTTENGTTEKDEIVEEEEKKSVPAEPASLPEPESQPESETQSEVQQDINAKDDSVNTDATTIEDQNEEPIAGPRKSSIAPSQRLSVASNSELDNVNLDDEAPTEPKAEVKMSPSEDEPKKTISLSSLSNALPIDSPAKTPDVSPAAAPAPTSPEATPAPVPAPAPPPTRKLASAFSWLSRSSSRDLTNTSPPAVTPRRNTGSSVATLTSNPEGALGKLEEEGGANGVNGNMRHSLKDRFKAMRMREEAGITSLPDEGDSNGIVHLVNNGLNGGIAVTPAEEKDEPQSSPQATANLAPGTASGAAAGPPTLSDMPVDWDLWQSVVYEGPAAVAKTSAEELNRAIATGIPSAIRGVIWQVLAQSQSEELESVYRELVARGTDKEKDRRSNGSNITGSNSNSVRSSASSAHSGDLGANGASSPPPKDESEASVKTHTADEAGRQKKKQEDTESIHRLEKTIRRDLGARTAYSKFASAQGLQEGLFGVCKAYALYDEEVSYAQGMNFLIMPLLFNMSEEEAFCLLVRLMNQYHLRDLFIQDMPGLHMHLFQFERLLEDTEPALYCHLRRRGISPHLYATQWFLTLFSYRFPLQLVLRIYDLIFSEGLSAILRFGIVLMQKNSEKLLAMSDMSQLTNYLRDRLFDVYIEAAPSANSILENGFFGSSTSSMDKEVYRADQLVHDACEVKITPEILKFYRTEWEEKTRAEKEQQLELETLRSQNASFSSKVRKLEDRLQAVDREQADLATELVHTKVENEELKDQNESLVGQVRELKIVIERQPTDLEDQWKLERDALLERNQRIHEENERVEKEMAELEEQLVQTKMQYAEINSQHETLLRKWNDLKRTFA</sequence>
<dbReference type="Gene3D" id="1.10.472.80">
    <property type="entry name" value="Ypt/Rab-GAP domain of gyp1p, domain 3"/>
    <property type="match status" value="1"/>
</dbReference>
<dbReference type="Gene3D" id="1.10.8.270">
    <property type="entry name" value="putative rabgap domain of human tbc1 domain family member 14 like domains"/>
    <property type="match status" value="1"/>
</dbReference>
<evidence type="ECO:0000256" key="9">
    <source>
        <dbReference type="ARBA" id="ARBA00072088"/>
    </source>
</evidence>
<feature type="compositionally biased region" description="Low complexity" evidence="11">
    <location>
        <begin position="231"/>
        <end position="241"/>
    </location>
</feature>
<keyword evidence="5" id="KW-0931">ER-Golgi transport</keyword>
<dbReference type="EMBL" id="JAJSPL020000040">
    <property type="protein sequence ID" value="KAK7735212.1"/>
    <property type="molecule type" value="Genomic_DNA"/>
</dbReference>
<dbReference type="AlphaFoldDB" id="A0AAN9U050"/>
<dbReference type="InterPro" id="IPR035969">
    <property type="entry name" value="Rab-GAP_TBC_sf"/>
</dbReference>
<reference evidence="13 14" key="1">
    <citation type="journal article" date="2023" name="PLoS ONE">
        <title>Cytospora paraplurivora sp. nov. isolated from orchards with fruit tree decline syndrome in Ontario, Canada.</title>
        <authorList>
            <person name="Ilyukhin E."/>
            <person name="Nguyen H.D.T."/>
            <person name="Castle A.J."/>
            <person name="Ellouze W."/>
        </authorList>
    </citation>
    <scope>NUCLEOTIDE SEQUENCE [LARGE SCALE GENOMIC DNA]</scope>
    <source>
        <strain evidence="13 14">FDS-564</strain>
    </source>
</reference>
<dbReference type="GO" id="GO:0016192">
    <property type="term" value="P:vesicle-mediated transport"/>
    <property type="evidence" value="ECO:0007669"/>
    <property type="project" value="UniProtKB-KW"/>
</dbReference>